<sequence length="238" mass="26975">MEVLTLVVAILFCCVHLFVKKFPKLTKNPRKPILTFASGASIAYITVHLLPDFQKVQKEFNHVLNIPKQFEPYSLYIIATVGFIAFYTINHFVRVVGEKLDKQERSYVFNAHIGAFVIYNAFIGYYLIKGLKQEPQSILIFGAIFILHLTVNDVGLRIEHKKRYDPFGSRILAVSLLAGWLLGFFTTLPTVVYAIWFSWLAGGILLNIIKEELPSARKGKLLPLILGAVISTVLFLFI</sequence>
<evidence type="ECO:0000313" key="3">
    <source>
        <dbReference type="Proteomes" id="UP000308230"/>
    </source>
</evidence>
<dbReference type="AlphaFoldDB" id="A0A5R9F0L6"/>
<dbReference type="RefSeq" id="WP_138127575.1">
    <property type="nucleotide sequence ID" value="NZ_SWLG01000010.1"/>
</dbReference>
<reference evidence="2 3" key="1">
    <citation type="submission" date="2019-04" db="EMBL/GenBank/DDBJ databases">
        <title>Bacillus caeni sp. nov., a bacterium isolated from mangrove sediment.</title>
        <authorList>
            <person name="Huang H."/>
            <person name="Mo K."/>
            <person name="Hu Y."/>
        </authorList>
    </citation>
    <scope>NUCLEOTIDE SEQUENCE [LARGE SCALE GENOMIC DNA]</scope>
    <source>
        <strain evidence="2 3">HB172195</strain>
    </source>
</reference>
<feature type="transmembrane region" description="Helical" evidence="1">
    <location>
        <begin position="138"/>
        <end position="155"/>
    </location>
</feature>
<accession>A0A5R9F0L6</accession>
<feature type="transmembrane region" description="Helical" evidence="1">
    <location>
        <begin position="221"/>
        <end position="237"/>
    </location>
</feature>
<dbReference type="EMBL" id="SWLG01000010">
    <property type="protein sequence ID" value="TLS36541.1"/>
    <property type="molecule type" value="Genomic_DNA"/>
</dbReference>
<gene>
    <name evidence="2" type="ORF">FCL54_15130</name>
</gene>
<dbReference type="Proteomes" id="UP000308230">
    <property type="component" value="Unassembled WGS sequence"/>
</dbReference>
<feature type="transmembrane region" description="Helical" evidence="1">
    <location>
        <begin position="73"/>
        <end position="95"/>
    </location>
</feature>
<organism evidence="2 3">
    <name type="scientific">Exobacillus caeni</name>
    <dbReference type="NCBI Taxonomy" id="2574798"/>
    <lineage>
        <taxon>Bacteria</taxon>
        <taxon>Bacillati</taxon>
        <taxon>Bacillota</taxon>
        <taxon>Bacilli</taxon>
        <taxon>Bacillales</taxon>
        <taxon>Guptibacillaceae</taxon>
        <taxon>Exobacillus</taxon>
    </lineage>
</organism>
<dbReference type="OrthoDB" id="2842176at2"/>
<proteinExistence type="predicted"/>
<comment type="caution">
    <text evidence="2">The sequence shown here is derived from an EMBL/GenBank/DDBJ whole genome shotgun (WGS) entry which is preliminary data.</text>
</comment>
<evidence type="ECO:0000313" key="2">
    <source>
        <dbReference type="EMBL" id="TLS36541.1"/>
    </source>
</evidence>
<keyword evidence="1" id="KW-0812">Transmembrane</keyword>
<name>A0A5R9F0L6_9BACL</name>
<evidence type="ECO:0000256" key="1">
    <source>
        <dbReference type="SAM" id="Phobius"/>
    </source>
</evidence>
<feature type="transmembrane region" description="Helical" evidence="1">
    <location>
        <begin position="34"/>
        <end position="53"/>
    </location>
</feature>
<keyword evidence="3" id="KW-1185">Reference proteome</keyword>
<protein>
    <submittedName>
        <fullName evidence="2">Uncharacterized protein</fullName>
    </submittedName>
</protein>
<feature type="transmembrane region" description="Helical" evidence="1">
    <location>
        <begin position="107"/>
        <end position="126"/>
    </location>
</feature>
<feature type="transmembrane region" description="Helical" evidence="1">
    <location>
        <begin position="6"/>
        <end position="22"/>
    </location>
</feature>
<keyword evidence="1" id="KW-1133">Transmembrane helix</keyword>
<keyword evidence="1" id="KW-0472">Membrane</keyword>